<dbReference type="InterPro" id="IPR016635">
    <property type="entry name" value="AP_complex_ssu"/>
</dbReference>
<dbReference type="Gene3D" id="3.30.450.60">
    <property type="match status" value="1"/>
</dbReference>
<organism evidence="9 10">
    <name type="scientific">Reticulomyxa filosa</name>
    <dbReference type="NCBI Taxonomy" id="46433"/>
    <lineage>
        <taxon>Eukaryota</taxon>
        <taxon>Sar</taxon>
        <taxon>Rhizaria</taxon>
        <taxon>Retaria</taxon>
        <taxon>Foraminifera</taxon>
        <taxon>Monothalamids</taxon>
        <taxon>Reticulomyxidae</taxon>
        <taxon>Reticulomyxa</taxon>
    </lineage>
</organism>
<reference evidence="9 10" key="1">
    <citation type="journal article" date="2013" name="Curr. Biol.">
        <title>The Genome of the Foraminiferan Reticulomyxa filosa.</title>
        <authorList>
            <person name="Glockner G."/>
            <person name="Hulsmann N."/>
            <person name="Schleicher M."/>
            <person name="Noegel A.A."/>
            <person name="Eichinger L."/>
            <person name="Gallinger C."/>
            <person name="Pawlowski J."/>
            <person name="Sierra R."/>
            <person name="Euteneuer U."/>
            <person name="Pillet L."/>
            <person name="Moustafa A."/>
            <person name="Platzer M."/>
            <person name="Groth M."/>
            <person name="Szafranski K."/>
            <person name="Schliwa M."/>
        </authorList>
    </citation>
    <scope>NUCLEOTIDE SEQUENCE [LARGE SCALE GENOMIC DNA]</scope>
</reference>
<keyword evidence="10" id="KW-1185">Reference proteome</keyword>
<dbReference type="GO" id="GO:0006886">
    <property type="term" value="P:intracellular protein transport"/>
    <property type="evidence" value="ECO:0007669"/>
    <property type="project" value="UniProtKB-UniRule"/>
</dbReference>
<evidence type="ECO:0000256" key="7">
    <source>
        <dbReference type="SAM" id="Phobius"/>
    </source>
</evidence>
<comment type="subcellular location">
    <subcellularLocation>
        <location evidence="1">Endomembrane system</location>
    </subcellularLocation>
</comment>
<dbReference type="OrthoDB" id="10261046at2759"/>
<evidence type="ECO:0000256" key="2">
    <source>
        <dbReference type="ARBA" id="ARBA00006972"/>
    </source>
</evidence>
<dbReference type="Pfam" id="PF01217">
    <property type="entry name" value="Clat_adaptor_s"/>
    <property type="match status" value="2"/>
</dbReference>
<keyword evidence="5 6" id="KW-0472">Membrane</keyword>
<dbReference type="EMBL" id="ASPP01012348">
    <property type="protein sequence ID" value="ETO20693.1"/>
    <property type="molecule type" value="Genomic_DNA"/>
</dbReference>
<dbReference type="InterPro" id="IPR022775">
    <property type="entry name" value="AP_mu_sigma_su"/>
</dbReference>
<feature type="domain" description="AP complex mu/sigma subunit" evidence="8">
    <location>
        <begin position="98"/>
        <end position="203"/>
    </location>
</feature>
<evidence type="ECO:0000256" key="4">
    <source>
        <dbReference type="ARBA" id="ARBA00022927"/>
    </source>
</evidence>
<gene>
    <name evidence="9" type="ORF">RFI_16524</name>
</gene>
<comment type="caution">
    <text evidence="9">The sequence shown here is derived from an EMBL/GenBank/DDBJ whole genome shotgun (WGS) entry which is preliminary data.</text>
</comment>
<accession>X6N454</accession>
<evidence type="ECO:0000256" key="1">
    <source>
        <dbReference type="ARBA" id="ARBA00004308"/>
    </source>
</evidence>
<evidence type="ECO:0000259" key="8">
    <source>
        <dbReference type="Pfam" id="PF01217"/>
    </source>
</evidence>
<proteinExistence type="inferred from homology"/>
<sequence>MIKGILIINNHGKVRLSRFYAKISQQKQQQIVRDVFAIVSKRSDAVCNFVEPSKSWQEKYRKLISIGSILSFFSFFFFFRGQKLYKKLNRSDDKIDPKKDSQVQKVKEERELSEFFDSKLIYRHYATLFFVFLVDQSESELGILDLIQVFVEALDERFKNVCELDIVFRFDEVNNVLDEIVMGGMVLETNLNEITTSIAIMKNYEKTSKTVAKNNKTVIKSHITG</sequence>
<keyword evidence="7" id="KW-0812">Transmembrane</keyword>
<keyword evidence="7" id="KW-1133">Transmembrane helix</keyword>
<dbReference type="SUPFAM" id="SSF64356">
    <property type="entry name" value="SNARE-like"/>
    <property type="match status" value="1"/>
</dbReference>
<dbReference type="GO" id="GO:0012505">
    <property type="term" value="C:endomembrane system"/>
    <property type="evidence" value="ECO:0007669"/>
    <property type="project" value="UniProtKB-SubCell"/>
</dbReference>
<name>X6N454_RETFI</name>
<dbReference type="AlphaFoldDB" id="X6N454"/>
<keyword evidence="3 6" id="KW-0813">Transport</keyword>
<evidence type="ECO:0000256" key="3">
    <source>
        <dbReference type="ARBA" id="ARBA00022448"/>
    </source>
</evidence>
<evidence type="ECO:0000313" key="9">
    <source>
        <dbReference type="EMBL" id="ETO20693.1"/>
    </source>
</evidence>
<evidence type="ECO:0000256" key="6">
    <source>
        <dbReference type="PIRNR" id="PIRNR015588"/>
    </source>
</evidence>
<evidence type="ECO:0000313" key="10">
    <source>
        <dbReference type="Proteomes" id="UP000023152"/>
    </source>
</evidence>
<dbReference type="Proteomes" id="UP000023152">
    <property type="component" value="Unassembled WGS sequence"/>
</dbReference>
<comment type="similarity">
    <text evidence="2 6">Belongs to the adaptor complexes small subunit family.</text>
</comment>
<dbReference type="PANTHER" id="PTHR11753">
    <property type="entry name" value="ADAPTOR COMPLEXES SMALL SUBUNIT FAMILY"/>
    <property type="match status" value="1"/>
</dbReference>
<protein>
    <recommendedName>
        <fullName evidence="6">AP complex subunit sigma</fullName>
    </recommendedName>
</protein>
<feature type="transmembrane region" description="Helical" evidence="7">
    <location>
        <begin position="63"/>
        <end position="81"/>
    </location>
</feature>
<feature type="domain" description="AP complex mu/sigma subunit" evidence="8">
    <location>
        <begin position="1"/>
        <end position="63"/>
    </location>
</feature>
<dbReference type="OMA" id="DLIFNWQ"/>
<dbReference type="InterPro" id="IPR011012">
    <property type="entry name" value="Longin-like_dom_sf"/>
</dbReference>
<evidence type="ECO:0000256" key="5">
    <source>
        <dbReference type="ARBA" id="ARBA00023136"/>
    </source>
</evidence>
<keyword evidence="4 6" id="KW-0653">Protein transport</keyword>
<dbReference type="PIRSF" id="PIRSF015588">
    <property type="entry name" value="AP_complex_sigma"/>
    <property type="match status" value="1"/>
</dbReference>